<evidence type="ECO:0000313" key="1">
    <source>
        <dbReference type="EMBL" id="GAO31203.1"/>
    </source>
</evidence>
<dbReference type="AlphaFoldDB" id="A0A0E9M0X3"/>
<gene>
    <name evidence="1" type="ORF">JCM15548_13550</name>
</gene>
<organism evidence="1 2">
    <name type="scientific">Geofilum rubicundum JCM 15548</name>
    <dbReference type="NCBI Taxonomy" id="1236989"/>
    <lineage>
        <taxon>Bacteria</taxon>
        <taxon>Pseudomonadati</taxon>
        <taxon>Bacteroidota</taxon>
        <taxon>Bacteroidia</taxon>
        <taxon>Marinilabiliales</taxon>
        <taxon>Marinilabiliaceae</taxon>
        <taxon>Geofilum</taxon>
    </lineage>
</organism>
<accession>A0A0E9M0X3</accession>
<name>A0A0E9M0X3_9BACT</name>
<dbReference type="STRING" id="1236989.JCM15548_13550"/>
<reference evidence="1 2" key="1">
    <citation type="journal article" date="2015" name="Microbes Environ.">
        <title>Distribution and evolution of nitrogen fixation genes in the phylum bacteroidetes.</title>
        <authorList>
            <person name="Inoue J."/>
            <person name="Oshima K."/>
            <person name="Suda W."/>
            <person name="Sakamoto M."/>
            <person name="Iino T."/>
            <person name="Noda S."/>
            <person name="Hongoh Y."/>
            <person name="Hattori M."/>
            <person name="Ohkuma M."/>
        </authorList>
    </citation>
    <scope>NUCLEOTIDE SEQUENCE [LARGE SCALE GENOMIC DNA]</scope>
    <source>
        <strain evidence="1">JCM 15548</strain>
    </source>
</reference>
<sequence>MNNLVDMARTENCAVTRSEVWNDAAIGINDETQTLFYVRGQEPAVIRTLVHLKDIKQSRVSVVSRTVERKSDSQKIIEKISLVLEHKSNARPDVILPFYDADSDGLSLAGELQLAEKWVRAIGR</sequence>
<dbReference type="EMBL" id="BAZW01000041">
    <property type="protein sequence ID" value="GAO31203.1"/>
    <property type="molecule type" value="Genomic_DNA"/>
</dbReference>
<keyword evidence="2" id="KW-1185">Reference proteome</keyword>
<protein>
    <submittedName>
        <fullName evidence="1">Uncharacterized protein</fullName>
    </submittedName>
</protein>
<dbReference type="Proteomes" id="UP000032900">
    <property type="component" value="Unassembled WGS sequence"/>
</dbReference>
<evidence type="ECO:0000313" key="2">
    <source>
        <dbReference type="Proteomes" id="UP000032900"/>
    </source>
</evidence>
<comment type="caution">
    <text evidence="1">The sequence shown here is derived from an EMBL/GenBank/DDBJ whole genome shotgun (WGS) entry which is preliminary data.</text>
</comment>
<proteinExistence type="predicted"/>